<dbReference type="Pfam" id="PF01551">
    <property type="entry name" value="Peptidase_M23"/>
    <property type="match status" value="1"/>
</dbReference>
<dbReference type="SUPFAM" id="SSF51261">
    <property type="entry name" value="Duplicated hybrid motif"/>
    <property type="match status" value="1"/>
</dbReference>
<dbReference type="AlphaFoldDB" id="A0A1F6DFP2"/>
<accession>A0A1F6DFP2</accession>
<comment type="caution">
    <text evidence="4">The sequence shown here is derived from an EMBL/GenBank/DDBJ whole genome shotgun (WGS) entry which is preliminary data.</text>
</comment>
<evidence type="ECO:0000259" key="3">
    <source>
        <dbReference type="Pfam" id="PF01551"/>
    </source>
</evidence>
<gene>
    <name evidence="4" type="ORF">A3C89_00555</name>
</gene>
<dbReference type="EMBL" id="MFLF01000008">
    <property type="protein sequence ID" value="OGG60243.1"/>
    <property type="molecule type" value="Genomic_DNA"/>
</dbReference>
<evidence type="ECO:0000313" key="4">
    <source>
        <dbReference type="EMBL" id="OGG60243.1"/>
    </source>
</evidence>
<keyword evidence="2" id="KW-0732">Signal</keyword>
<dbReference type="GO" id="GO:0004222">
    <property type="term" value="F:metalloendopeptidase activity"/>
    <property type="evidence" value="ECO:0007669"/>
    <property type="project" value="TreeGrafter"/>
</dbReference>
<dbReference type="InterPro" id="IPR011055">
    <property type="entry name" value="Dup_hybrid_motif"/>
</dbReference>
<feature type="coiled-coil region" evidence="1">
    <location>
        <begin position="208"/>
        <end position="246"/>
    </location>
</feature>
<dbReference type="Gene3D" id="6.10.250.3150">
    <property type="match status" value="1"/>
</dbReference>
<feature type="signal peptide" evidence="2">
    <location>
        <begin position="1"/>
        <end position="23"/>
    </location>
</feature>
<dbReference type="InterPro" id="IPR050570">
    <property type="entry name" value="Cell_wall_metabolism_enzyme"/>
</dbReference>
<name>A0A1F6DFP2_9BACT</name>
<protein>
    <recommendedName>
        <fullName evidence="3">M23ase beta-sheet core domain-containing protein</fullName>
    </recommendedName>
</protein>
<dbReference type="STRING" id="1798492.A3C89_00555"/>
<sequence>MKWIGSLLLGIVVAASFGVSVHAETAEELRAQITAGQNELGAIDAQINALKKELSTVGSAKSTLQNTIKKLETERKKVLADISYTEKRIRVTDLEITELSESIYTKEQEIATQEYAIAEVIRRLNEHDNVSPVIAFLQNDTLGDFWRVLDDLLIVREDMQQAALMLSDARSDLESKRGDAEEKRTSLLALSDEYKDQQQVLTNTTQEKSTLLKQTQNKESEYQKLLKEKQDARAKMEAEMREYESKLQYILDPSSIPVAGTAVFSWPIAKPIITQYFGGTEFAKQNASVYAGRAYHPGVDIGAARGTKILAPADGVVRATGNTDTAKGCWAWGKWTLVDHNNGLSTLYAHQDVQAVSAGQTVTRGSVIGYVGNTGYSTGPHLHFTVYARDAVEVKTFGATACASVPRPTAPTSAYLDPMLYLPAL</sequence>
<evidence type="ECO:0000256" key="1">
    <source>
        <dbReference type="SAM" id="Coils"/>
    </source>
</evidence>
<dbReference type="Proteomes" id="UP000178794">
    <property type="component" value="Unassembled WGS sequence"/>
</dbReference>
<dbReference type="InterPro" id="IPR016047">
    <property type="entry name" value="M23ase_b-sheet_dom"/>
</dbReference>
<dbReference type="CDD" id="cd12797">
    <property type="entry name" value="M23_peptidase"/>
    <property type="match status" value="1"/>
</dbReference>
<feature type="chain" id="PRO_5009523827" description="M23ase beta-sheet core domain-containing protein" evidence="2">
    <location>
        <begin position="24"/>
        <end position="425"/>
    </location>
</feature>
<dbReference type="PANTHER" id="PTHR21666:SF270">
    <property type="entry name" value="MUREIN HYDROLASE ACTIVATOR ENVC"/>
    <property type="match status" value="1"/>
</dbReference>
<evidence type="ECO:0000313" key="5">
    <source>
        <dbReference type="Proteomes" id="UP000178794"/>
    </source>
</evidence>
<proteinExistence type="predicted"/>
<keyword evidence="1" id="KW-0175">Coiled coil</keyword>
<dbReference type="Gene3D" id="2.70.70.10">
    <property type="entry name" value="Glucose Permease (Domain IIA)"/>
    <property type="match status" value="1"/>
</dbReference>
<organism evidence="4 5">
    <name type="scientific">Candidatus Kaiserbacteria bacterium RIFCSPHIGHO2_02_FULL_50_50</name>
    <dbReference type="NCBI Taxonomy" id="1798492"/>
    <lineage>
        <taxon>Bacteria</taxon>
        <taxon>Candidatus Kaiseribacteriota</taxon>
    </lineage>
</organism>
<evidence type="ECO:0000256" key="2">
    <source>
        <dbReference type="SAM" id="SignalP"/>
    </source>
</evidence>
<feature type="domain" description="M23ase beta-sheet core" evidence="3">
    <location>
        <begin position="295"/>
        <end position="389"/>
    </location>
</feature>
<dbReference type="PANTHER" id="PTHR21666">
    <property type="entry name" value="PEPTIDASE-RELATED"/>
    <property type="match status" value="1"/>
</dbReference>
<reference evidence="4 5" key="1">
    <citation type="journal article" date="2016" name="Nat. Commun.">
        <title>Thousands of microbial genomes shed light on interconnected biogeochemical processes in an aquifer system.</title>
        <authorList>
            <person name="Anantharaman K."/>
            <person name="Brown C.T."/>
            <person name="Hug L.A."/>
            <person name="Sharon I."/>
            <person name="Castelle C.J."/>
            <person name="Probst A.J."/>
            <person name="Thomas B.C."/>
            <person name="Singh A."/>
            <person name="Wilkins M.J."/>
            <person name="Karaoz U."/>
            <person name="Brodie E.L."/>
            <person name="Williams K.H."/>
            <person name="Hubbard S.S."/>
            <person name="Banfield J.F."/>
        </authorList>
    </citation>
    <scope>NUCLEOTIDE SEQUENCE [LARGE SCALE GENOMIC DNA]</scope>
</reference>